<evidence type="ECO:0000313" key="2">
    <source>
        <dbReference type="EMBL" id="AET68942.1"/>
    </source>
</evidence>
<feature type="transmembrane region" description="Helical" evidence="1">
    <location>
        <begin position="21"/>
        <end position="38"/>
    </location>
</feature>
<keyword evidence="3" id="KW-1185">Reference proteome</keyword>
<sequence>MLDIQWTPIKVQQVITDRFRAFSLFIVAILIVIIVLNAK</sequence>
<dbReference type="EMBL" id="CP003108">
    <property type="protein sequence ID" value="AET68942.1"/>
    <property type="molecule type" value="Genomic_DNA"/>
</dbReference>
<reference evidence="3" key="1">
    <citation type="submission" date="2011-11" db="EMBL/GenBank/DDBJ databases">
        <title>Complete sequence of Desulfosporosinus orientis DSM 765.</title>
        <authorList>
            <person name="Lucas S."/>
            <person name="Han J."/>
            <person name="Lapidus A."/>
            <person name="Cheng J.-F."/>
            <person name="Goodwin L."/>
            <person name="Pitluck S."/>
            <person name="Peters L."/>
            <person name="Ovchinnikova G."/>
            <person name="Teshima H."/>
            <person name="Detter J.C."/>
            <person name="Han C."/>
            <person name="Tapia R."/>
            <person name="Land M."/>
            <person name="Hauser L."/>
            <person name="Kyrpides N."/>
            <person name="Ivanova N."/>
            <person name="Pagani I."/>
            <person name="Pester M."/>
            <person name="Spring S."/>
            <person name="Ollivier B."/>
            <person name="Rattei T."/>
            <person name="Klenk H.-P."/>
            <person name="Wagner M."/>
            <person name="Loy A."/>
            <person name="Woyke T."/>
        </authorList>
    </citation>
    <scope>NUCLEOTIDE SEQUENCE [LARGE SCALE GENOMIC DNA]</scope>
    <source>
        <strain evidence="3">ATCC 19365 / DSM 765 / NCIMB 8382 / VKM B-1628</strain>
    </source>
</reference>
<proteinExistence type="predicted"/>
<keyword evidence="1" id="KW-0472">Membrane</keyword>
<evidence type="ECO:0000256" key="1">
    <source>
        <dbReference type="SAM" id="Phobius"/>
    </source>
</evidence>
<protein>
    <submittedName>
        <fullName evidence="2">Uncharacterized protein</fullName>
    </submittedName>
</protein>
<dbReference type="KEGG" id="dor:Desor_3447"/>
<keyword evidence="1" id="KW-1133">Transmembrane helix</keyword>
<dbReference type="Proteomes" id="UP000006346">
    <property type="component" value="Chromosome"/>
</dbReference>
<dbReference type="AlphaFoldDB" id="G7WFR9"/>
<dbReference type="HOGENOM" id="CLU_219690_0_0_9"/>
<gene>
    <name evidence="2" type="ordered locus">Desor_3447</name>
</gene>
<dbReference type="PATRIC" id="fig|768706.3.peg.3473"/>
<organism evidence="2 3">
    <name type="scientific">Desulfosporosinus orientis (strain ATCC 19365 / DSM 765 / NCIMB 8382 / VKM B-1628 / Singapore I)</name>
    <name type="common">Desulfotomaculum orientis</name>
    <dbReference type="NCBI Taxonomy" id="768706"/>
    <lineage>
        <taxon>Bacteria</taxon>
        <taxon>Bacillati</taxon>
        <taxon>Bacillota</taxon>
        <taxon>Clostridia</taxon>
        <taxon>Eubacteriales</taxon>
        <taxon>Desulfitobacteriaceae</taxon>
        <taxon>Desulfosporosinus</taxon>
    </lineage>
</organism>
<name>G7WFR9_DESOD</name>
<reference evidence="2 3" key="2">
    <citation type="journal article" date="2012" name="J. Bacteriol.">
        <title>Complete genome sequences of Desulfosporosinus orientis DSM765T, Desulfosporosinus youngiae DSM17734T, Desulfosporosinus meridiei DSM13257T, and Desulfosporosinus acidiphilus DSM22704T.</title>
        <authorList>
            <person name="Pester M."/>
            <person name="Brambilla E."/>
            <person name="Alazard D."/>
            <person name="Rattei T."/>
            <person name="Weinmaier T."/>
            <person name="Han J."/>
            <person name="Lucas S."/>
            <person name="Lapidus A."/>
            <person name="Cheng J.F."/>
            <person name="Goodwin L."/>
            <person name="Pitluck S."/>
            <person name="Peters L."/>
            <person name="Ovchinnikova G."/>
            <person name="Teshima H."/>
            <person name="Detter J.C."/>
            <person name="Han C.S."/>
            <person name="Tapia R."/>
            <person name="Land M.L."/>
            <person name="Hauser L."/>
            <person name="Kyrpides N.C."/>
            <person name="Ivanova N.N."/>
            <person name="Pagani I."/>
            <person name="Huntmann M."/>
            <person name="Wei C.L."/>
            <person name="Davenport K.W."/>
            <person name="Daligault H."/>
            <person name="Chain P.S."/>
            <person name="Chen A."/>
            <person name="Mavromatis K."/>
            <person name="Markowitz V."/>
            <person name="Szeto E."/>
            <person name="Mikhailova N."/>
            <person name="Pati A."/>
            <person name="Wagner M."/>
            <person name="Woyke T."/>
            <person name="Ollivier B."/>
            <person name="Klenk H.P."/>
            <person name="Spring S."/>
            <person name="Loy A."/>
        </authorList>
    </citation>
    <scope>NUCLEOTIDE SEQUENCE [LARGE SCALE GENOMIC DNA]</scope>
    <source>
        <strain evidence="3">ATCC 19365 / DSM 765 / NCIMB 8382 / VKM B-1628</strain>
    </source>
</reference>
<keyword evidence="1" id="KW-0812">Transmembrane</keyword>
<evidence type="ECO:0000313" key="3">
    <source>
        <dbReference type="Proteomes" id="UP000006346"/>
    </source>
</evidence>
<accession>G7WFR9</accession>